<dbReference type="Gene3D" id="2.170.300.10">
    <property type="entry name" value="Tie2 ligand-binding domain superfamily"/>
    <property type="match status" value="2"/>
</dbReference>
<reference evidence="6 7" key="1">
    <citation type="journal article" date="2021" name="Elife">
        <title>Chloroplast acquisition without the gene transfer in kleptoplastic sea slugs, Plakobranchus ocellatus.</title>
        <authorList>
            <person name="Maeda T."/>
            <person name="Takahashi S."/>
            <person name="Yoshida T."/>
            <person name="Shimamura S."/>
            <person name="Takaki Y."/>
            <person name="Nagai Y."/>
            <person name="Toyoda A."/>
            <person name="Suzuki Y."/>
            <person name="Arimoto A."/>
            <person name="Ishii H."/>
            <person name="Satoh N."/>
            <person name="Nishiyama T."/>
            <person name="Hasebe M."/>
            <person name="Maruyama T."/>
            <person name="Minagawa J."/>
            <person name="Obokata J."/>
            <person name="Shigenobu S."/>
        </authorList>
    </citation>
    <scope>NUCLEOTIDE SEQUENCE [LARGE SCALE GENOMIC DNA]</scope>
</reference>
<accession>A0AAV3YTF5</accession>
<dbReference type="Gene3D" id="2.60.120.260">
    <property type="entry name" value="Galactose-binding domain-like"/>
    <property type="match status" value="1"/>
</dbReference>
<feature type="domain" description="Fucolectin tachylectin-4 pentraxin-1" evidence="5">
    <location>
        <begin position="196"/>
        <end position="354"/>
    </location>
</feature>
<evidence type="ECO:0000256" key="2">
    <source>
        <dbReference type="ARBA" id="ARBA00022837"/>
    </source>
</evidence>
<sequence>MGMWTAVTGFLLSAGLSNICMAQTCSQAGWFGNKCEFQCHCANNAECDQTTGACSNGCDPRWFGPACQYVASEFTLSGSNGLRSIEPVLPLDLVLDKDDSTCVSEYLQSVTATLKTPQPLTWIRVVSNSANLTQFQLLLYFEQRFHFSFIPCFYLRFAKVDDRTLDISCLTSTSIAKFDLNGPIVDGLCSLYINGGRNIALKQRAAQSSTFAVWVASNAVDGDPGSLDDYDYQRSTCSRTLGDADTSDSWQVTFSRAVEINWFQIYNRRNPSSLGCCEENLVNFTLQALPSSGANPIYSYRDPGGPAQDIYTVVPAPRIDFAVESVKIETNRNTLGFLTLCEVLVFGEVTCPAGKFGRQCERDCNCADQTEACFVSTGGCPSGCAPGYTGEDCHTLCPSGKHGFGCEEQCSVNCAGQNNLCSQEDGTCNEGCDAGYHNPKCDDGRRSGQGASGGTTEKFLQVSVPVRYPLRPRKPLV</sequence>
<proteinExistence type="predicted"/>
<keyword evidence="7" id="KW-1185">Reference proteome</keyword>
<dbReference type="InterPro" id="IPR008979">
    <property type="entry name" value="Galactose-bd-like_sf"/>
</dbReference>
<keyword evidence="2" id="KW-0106">Calcium</keyword>
<dbReference type="SUPFAM" id="SSF49785">
    <property type="entry name" value="Galactose-binding domain-like"/>
    <property type="match status" value="1"/>
</dbReference>
<evidence type="ECO:0000256" key="3">
    <source>
        <dbReference type="ARBA" id="ARBA00023157"/>
    </source>
</evidence>
<dbReference type="InterPro" id="IPR052108">
    <property type="entry name" value="MEGF/SIB"/>
</dbReference>
<dbReference type="PANTHER" id="PTHR24035">
    <property type="entry name" value="MULTIPLE EPIDERMAL GROWTH FACTOR-LIKE DOMAINS PROTEIN"/>
    <property type="match status" value="1"/>
</dbReference>
<dbReference type="AlphaFoldDB" id="A0AAV3YTF5"/>
<evidence type="ECO:0000259" key="5">
    <source>
        <dbReference type="SMART" id="SM00607"/>
    </source>
</evidence>
<keyword evidence="1" id="KW-0479">Metal-binding</keyword>
<comment type="caution">
    <text evidence="6">The sequence shown here is derived from an EMBL/GenBank/DDBJ whole genome shotgun (WGS) entry which is preliminary data.</text>
</comment>
<keyword evidence="4" id="KW-0732">Signal</keyword>
<evidence type="ECO:0000313" key="7">
    <source>
        <dbReference type="Proteomes" id="UP000735302"/>
    </source>
</evidence>
<evidence type="ECO:0000256" key="1">
    <source>
        <dbReference type="ARBA" id="ARBA00022723"/>
    </source>
</evidence>
<dbReference type="PANTHER" id="PTHR24035:SF109">
    <property type="entry name" value="PROTEIN DRAPER"/>
    <property type="match status" value="1"/>
</dbReference>
<dbReference type="SMART" id="SM00607">
    <property type="entry name" value="FTP"/>
    <property type="match status" value="1"/>
</dbReference>
<dbReference type="Pfam" id="PF22633">
    <property type="entry name" value="F5_F8_type_C_2"/>
    <property type="match status" value="1"/>
</dbReference>
<feature type="signal peptide" evidence="4">
    <location>
        <begin position="1"/>
        <end position="22"/>
    </location>
</feature>
<gene>
    <name evidence="6" type="ORF">PoB_001232300</name>
</gene>
<keyword evidence="3" id="KW-1015">Disulfide bond</keyword>
<feature type="chain" id="PRO_5043562366" evidence="4">
    <location>
        <begin position="23"/>
        <end position="477"/>
    </location>
</feature>
<dbReference type="GO" id="GO:0046872">
    <property type="term" value="F:metal ion binding"/>
    <property type="evidence" value="ECO:0007669"/>
    <property type="project" value="UniProtKB-KW"/>
</dbReference>
<evidence type="ECO:0000256" key="4">
    <source>
        <dbReference type="SAM" id="SignalP"/>
    </source>
</evidence>
<dbReference type="InterPro" id="IPR006585">
    <property type="entry name" value="FTP1"/>
</dbReference>
<dbReference type="EMBL" id="BLXT01001469">
    <property type="protein sequence ID" value="GFN85817.1"/>
    <property type="molecule type" value="Genomic_DNA"/>
</dbReference>
<protein>
    <submittedName>
        <fullName evidence="6">Multiple epidermal growth factor-like domains protein 6</fullName>
    </submittedName>
</protein>
<evidence type="ECO:0000313" key="6">
    <source>
        <dbReference type="EMBL" id="GFN85817.1"/>
    </source>
</evidence>
<dbReference type="Proteomes" id="UP000735302">
    <property type="component" value="Unassembled WGS sequence"/>
</dbReference>
<organism evidence="6 7">
    <name type="scientific">Plakobranchus ocellatus</name>
    <dbReference type="NCBI Taxonomy" id="259542"/>
    <lineage>
        <taxon>Eukaryota</taxon>
        <taxon>Metazoa</taxon>
        <taxon>Spiralia</taxon>
        <taxon>Lophotrochozoa</taxon>
        <taxon>Mollusca</taxon>
        <taxon>Gastropoda</taxon>
        <taxon>Heterobranchia</taxon>
        <taxon>Euthyneura</taxon>
        <taxon>Panpulmonata</taxon>
        <taxon>Sacoglossa</taxon>
        <taxon>Placobranchoidea</taxon>
        <taxon>Plakobranchidae</taxon>
        <taxon>Plakobranchus</taxon>
    </lineage>
</organism>
<name>A0AAV3YTF5_9GAST</name>